<dbReference type="GO" id="GO:0003700">
    <property type="term" value="F:DNA-binding transcription factor activity"/>
    <property type="evidence" value="ECO:0007669"/>
    <property type="project" value="TreeGrafter"/>
</dbReference>
<evidence type="ECO:0000313" key="7">
    <source>
        <dbReference type="Proteomes" id="UP000051999"/>
    </source>
</evidence>
<dbReference type="InterPro" id="IPR018490">
    <property type="entry name" value="cNMP-bd_dom_sf"/>
</dbReference>
<dbReference type="PATRIC" id="fig|1114972.6.peg.2357"/>
<dbReference type="InterPro" id="IPR014710">
    <property type="entry name" value="RmlC-like_jellyroll"/>
</dbReference>
<dbReference type="OrthoDB" id="3176638at2"/>
<dbReference type="GO" id="GO:0003677">
    <property type="term" value="F:DNA binding"/>
    <property type="evidence" value="ECO:0007669"/>
    <property type="project" value="UniProtKB-KW"/>
</dbReference>
<keyword evidence="2" id="KW-0238">DNA-binding</keyword>
<keyword evidence="7" id="KW-1185">Reference proteome</keyword>
<dbReference type="AlphaFoldDB" id="A0A0R1RKP8"/>
<dbReference type="Proteomes" id="UP000051999">
    <property type="component" value="Unassembled WGS sequence"/>
</dbReference>
<reference evidence="6 7" key="1">
    <citation type="journal article" date="2015" name="Genome Announc.">
        <title>Expanding the biotechnology potential of lactobacilli through comparative genomics of 213 strains and associated genera.</title>
        <authorList>
            <person name="Sun Z."/>
            <person name="Harris H.M."/>
            <person name="McCann A."/>
            <person name="Guo C."/>
            <person name="Argimon S."/>
            <person name="Zhang W."/>
            <person name="Yang X."/>
            <person name="Jeffery I.B."/>
            <person name="Cooney J.C."/>
            <person name="Kagawa T.F."/>
            <person name="Liu W."/>
            <person name="Song Y."/>
            <person name="Salvetti E."/>
            <person name="Wrobel A."/>
            <person name="Rasinkangas P."/>
            <person name="Parkhill J."/>
            <person name="Rea M.C."/>
            <person name="O'Sullivan O."/>
            <person name="Ritari J."/>
            <person name="Douillard F.P."/>
            <person name="Paul Ross R."/>
            <person name="Yang R."/>
            <person name="Briner A.E."/>
            <person name="Felis G.E."/>
            <person name="de Vos W.M."/>
            <person name="Barrangou R."/>
            <person name="Klaenhammer T.R."/>
            <person name="Caufield P.W."/>
            <person name="Cui Y."/>
            <person name="Zhang H."/>
            <person name="O'Toole P.W."/>
        </authorList>
    </citation>
    <scope>NUCLEOTIDE SEQUENCE [LARGE SCALE GENOMIC DNA]</scope>
    <source>
        <strain evidence="6 7">DSM 15814</strain>
    </source>
</reference>
<keyword evidence="3" id="KW-0804">Transcription</keyword>
<feature type="domain" description="HTH crp-type" evidence="5">
    <location>
        <begin position="155"/>
        <end position="222"/>
    </location>
</feature>
<dbReference type="EMBL" id="AZFF01000006">
    <property type="protein sequence ID" value="KRL55764.1"/>
    <property type="molecule type" value="Genomic_DNA"/>
</dbReference>
<name>A0A0R1RKP8_9LACO</name>
<dbReference type="InterPro" id="IPR050397">
    <property type="entry name" value="Env_Response_Regulators"/>
</dbReference>
<evidence type="ECO:0000256" key="1">
    <source>
        <dbReference type="ARBA" id="ARBA00023015"/>
    </source>
</evidence>
<gene>
    <name evidence="6" type="ORF">FD35_GL002294</name>
</gene>
<proteinExistence type="predicted"/>
<dbReference type="InterPro" id="IPR036390">
    <property type="entry name" value="WH_DNA-bd_sf"/>
</dbReference>
<dbReference type="PROSITE" id="PS51063">
    <property type="entry name" value="HTH_CRP_2"/>
    <property type="match status" value="1"/>
</dbReference>
<organism evidence="6 7">
    <name type="scientific">Furfurilactobacillus rossiae DSM 15814</name>
    <dbReference type="NCBI Taxonomy" id="1114972"/>
    <lineage>
        <taxon>Bacteria</taxon>
        <taxon>Bacillati</taxon>
        <taxon>Bacillota</taxon>
        <taxon>Bacilli</taxon>
        <taxon>Lactobacillales</taxon>
        <taxon>Lactobacillaceae</taxon>
        <taxon>Furfurilactobacillus</taxon>
    </lineage>
</organism>
<comment type="caution">
    <text evidence="6">The sequence shown here is derived from an EMBL/GenBank/DDBJ whole genome shotgun (WGS) entry which is preliminary data.</text>
</comment>
<evidence type="ECO:0000256" key="2">
    <source>
        <dbReference type="ARBA" id="ARBA00023125"/>
    </source>
</evidence>
<evidence type="ECO:0000259" key="4">
    <source>
        <dbReference type="PROSITE" id="PS50042"/>
    </source>
</evidence>
<dbReference type="InterPro" id="IPR000595">
    <property type="entry name" value="cNMP-bd_dom"/>
</dbReference>
<dbReference type="PANTHER" id="PTHR24567:SF58">
    <property type="entry name" value="CYCLIC AMP-BINDING REGULATORY PROTEIN"/>
    <property type="match status" value="1"/>
</dbReference>
<dbReference type="CDD" id="cd00038">
    <property type="entry name" value="CAP_ED"/>
    <property type="match status" value="1"/>
</dbReference>
<evidence type="ECO:0000313" key="6">
    <source>
        <dbReference type="EMBL" id="KRL55764.1"/>
    </source>
</evidence>
<evidence type="ECO:0000256" key="3">
    <source>
        <dbReference type="ARBA" id="ARBA00023163"/>
    </source>
</evidence>
<dbReference type="Pfam" id="PF13545">
    <property type="entry name" value="HTH_Crp_2"/>
    <property type="match status" value="1"/>
</dbReference>
<accession>A0A0R1RKP8</accession>
<dbReference type="InterPro" id="IPR012318">
    <property type="entry name" value="HTH_CRP"/>
</dbReference>
<dbReference type="PROSITE" id="PS50042">
    <property type="entry name" value="CNMP_BINDING_3"/>
    <property type="match status" value="1"/>
</dbReference>
<evidence type="ECO:0000259" key="5">
    <source>
        <dbReference type="PROSITE" id="PS51063"/>
    </source>
</evidence>
<dbReference type="PANTHER" id="PTHR24567">
    <property type="entry name" value="CRP FAMILY TRANSCRIPTIONAL REGULATORY PROTEIN"/>
    <property type="match status" value="1"/>
</dbReference>
<dbReference type="eggNOG" id="COG0664">
    <property type="taxonomic scope" value="Bacteria"/>
</dbReference>
<feature type="domain" description="Cyclic nucleotide-binding" evidence="4">
    <location>
        <begin position="18"/>
        <end position="141"/>
    </location>
</feature>
<dbReference type="SUPFAM" id="SSF51206">
    <property type="entry name" value="cAMP-binding domain-like"/>
    <property type="match status" value="1"/>
</dbReference>
<sequence>MVVLKNMEDIRALQSNQLFRSFDFTAFRTLLANIPLQKETYNKDEIIVEEGAEVQRVGFVLKGALRVTNYTAEGLELNNSYFFGSEMFSEYLVFSHARSFVYTLVCAENSEVVWMNANQFRTLVHQNANLSQAMIYYMSCRGYRDQLLLRCIGYKTIRERLAFWLLGIHQRDGDSVPIPFSQQILADILHVSRSSLNHELKQLSEERILTYEDQHLHIINRDALSELL</sequence>
<protein>
    <submittedName>
        <fullName evidence="6">Uncharacterized protein</fullName>
    </submittedName>
</protein>
<dbReference type="STRING" id="1114972.FD35_GL002294"/>
<dbReference type="Pfam" id="PF00027">
    <property type="entry name" value="cNMP_binding"/>
    <property type="match status" value="1"/>
</dbReference>
<keyword evidence="1" id="KW-0805">Transcription regulation</keyword>
<dbReference type="SUPFAM" id="SSF46785">
    <property type="entry name" value="Winged helix' DNA-binding domain"/>
    <property type="match status" value="1"/>
</dbReference>
<dbReference type="Gene3D" id="2.60.120.10">
    <property type="entry name" value="Jelly Rolls"/>
    <property type="match status" value="1"/>
</dbReference>
<dbReference type="GO" id="GO:0005829">
    <property type="term" value="C:cytosol"/>
    <property type="evidence" value="ECO:0007669"/>
    <property type="project" value="TreeGrafter"/>
</dbReference>